<comment type="caution">
    <text evidence="2">The sequence shown here is derived from an EMBL/GenBank/DDBJ whole genome shotgun (WGS) entry which is preliminary data.</text>
</comment>
<accession>A0A8J5F046</accession>
<dbReference type="EMBL" id="JACMSC010000017">
    <property type="protein sequence ID" value="KAG6478807.1"/>
    <property type="molecule type" value="Genomic_DNA"/>
</dbReference>
<dbReference type="GO" id="GO:0005783">
    <property type="term" value="C:endoplasmic reticulum"/>
    <property type="evidence" value="ECO:0007669"/>
    <property type="project" value="TreeGrafter"/>
</dbReference>
<keyword evidence="3" id="KW-1185">Reference proteome</keyword>
<feature type="domain" description="Thioredoxin" evidence="1">
    <location>
        <begin position="106"/>
        <end position="212"/>
    </location>
</feature>
<dbReference type="InterPro" id="IPR013766">
    <property type="entry name" value="Thioredoxin_domain"/>
</dbReference>
<evidence type="ECO:0000313" key="3">
    <source>
        <dbReference type="Proteomes" id="UP000734854"/>
    </source>
</evidence>
<dbReference type="InterPro" id="IPR036249">
    <property type="entry name" value="Thioredoxin-like_sf"/>
</dbReference>
<evidence type="ECO:0000259" key="1">
    <source>
        <dbReference type="PROSITE" id="PS51352"/>
    </source>
</evidence>
<dbReference type="AlphaFoldDB" id="A0A8J5F046"/>
<gene>
    <name evidence="2" type="ORF">ZIOFF_062251</name>
</gene>
<sequence>MGEAKDNDVYEEDLLDYEEEEEKAPDSIAAKVSGEAVKSYYRKLRDVLIVVNLHLNHQAEEEEDETVSMKLANKCFMFKGRFLFSPQREELEEVVLTEANFEKEVGQDRAALVEFYAPWCGHYKKLAPEYEKLGSSFKKAKSVLIGKTFYHIVLDVNKDVLVEFYAPWLVYLPRCGHCKHLAPIYEKLANAYKLEDDVVIANLDADKYKDLA</sequence>
<dbReference type="GO" id="GO:0003756">
    <property type="term" value="F:protein disulfide isomerase activity"/>
    <property type="evidence" value="ECO:0007669"/>
    <property type="project" value="TreeGrafter"/>
</dbReference>
<dbReference type="InterPro" id="IPR051063">
    <property type="entry name" value="PDI"/>
</dbReference>
<protein>
    <recommendedName>
        <fullName evidence="1">Thioredoxin domain-containing protein</fullName>
    </recommendedName>
</protein>
<dbReference type="PANTHER" id="PTHR45672:SF11">
    <property type="entry name" value="PROTEIN DISULFIDE-ISOMERASE C17H9.14C"/>
    <property type="match status" value="1"/>
</dbReference>
<organism evidence="2 3">
    <name type="scientific">Zingiber officinale</name>
    <name type="common">Ginger</name>
    <name type="synonym">Amomum zingiber</name>
    <dbReference type="NCBI Taxonomy" id="94328"/>
    <lineage>
        <taxon>Eukaryota</taxon>
        <taxon>Viridiplantae</taxon>
        <taxon>Streptophyta</taxon>
        <taxon>Embryophyta</taxon>
        <taxon>Tracheophyta</taxon>
        <taxon>Spermatophyta</taxon>
        <taxon>Magnoliopsida</taxon>
        <taxon>Liliopsida</taxon>
        <taxon>Zingiberales</taxon>
        <taxon>Zingiberaceae</taxon>
        <taxon>Zingiber</taxon>
    </lineage>
</organism>
<name>A0A8J5F046_ZINOF</name>
<dbReference type="Pfam" id="PF00085">
    <property type="entry name" value="Thioredoxin"/>
    <property type="match status" value="2"/>
</dbReference>
<reference evidence="2 3" key="1">
    <citation type="submission" date="2020-08" db="EMBL/GenBank/DDBJ databases">
        <title>Plant Genome Project.</title>
        <authorList>
            <person name="Zhang R.-G."/>
        </authorList>
    </citation>
    <scope>NUCLEOTIDE SEQUENCE [LARGE SCALE GENOMIC DNA]</scope>
    <source>
        <tissue evidence="2">Rhizome</tissue>
    </source>
</reference>
<dbReference type="Proteomes" id="UP000734854">
    <property type="component" value="Unassembled WGS sequence"/>
</dbReference>
<dbReference type="PROSITE" id="PS51352">
    <property type="entry name" value="THIOREDOXIN_2"/>
    <property type="match status" value="1"/>
</dbReference>
<dbReference type="Gene3D" id="3.40.30.10">
    <property type="entry name" value="Glutaredoxin"/>
    <property type="match status" value="2"/>
</dbReference>
<dbReference type="PANTHER" id="PTHR45672">
    <property type="entry name" value="PROTEIN DISULFIDE-ISOMERASE C17H9.14C-RELATED"/>
    <property type="match status" value="1"/>
</dbReference>
<dbReference type="GO" id="GO:0006457">
    <property type="term" value="P:protein folding"/>
    <property type="evidence" value="ECO:0007669"/>
    <property type="project" value="TreeGrafter"/>
</dbReference>
<proteinExistence type="predicted"/>
<dbReference type="SUPFAM" id="SSF52833">
    <property type="entry name" value="Thioredoxin-like"/>
    <property type="match status" value="2"/>
</dbReference>
<evidence type="ECO:0000313" key="2">
    <source>
        <dbReference type="EMBL" id="KAG6478807.1"/>
    </source>
</evidence>